<dbReference type="AlphaFoldDB" id="A0A0M2Q276"/>
<dbReference type="RefSeq" id="WP_017714047.1">
    <property type="nucleotide sequence ID" value="NZ_KB235941.1"/>
</dbReference>
<evidence type="ECO:0000313" key="2">
    <source>
        <dbReference type="Proteomes" id="UP000034681"/>
    </source>
</evidence>
<gene>
    <name evidence="1" type="ORF">PROH_03160</name>
</gene>
<keyword evidence="2" id="KW-1185">Reference proteome</keyword>
<reference evidence="1" key="1">
    <citation type="submission" date="2012-04" db="EMBL/GenBank/DDBJ databases">
        <authorList>
            <person name="Borisov I.G."/>
            <person name="Ivanikova N.V."/>
            <person name="Pinevich A.V."/>
        </authorList>
    </citation>
    <scope>NUCLEOTIDE SEQUENCE</scope>
    <source>
        <strain evidence="1">CALU 1027</strain>
    </source>
</reference>
<dbReference type="EMBL" id="AJTX02000002">
    <property type="protein sequence ID" value="KKJ01363.1"/>
    <property type="molecule type" value="Genomic_DNA"/>
</dbReference>
<proteinExistence type="predicted"/>
<comment type="caution">
    <text evidence="1">The sequence shown here is derived from an EMBL/GenBank/DDBJ whole genome shotgun (WGS) entry which is preliminary data.</text>
</comment>
<accession>A0A0M2Q276</accession>
<sequence>MDILIESTNAFEKDLDKLSDSDKKVAIQQINAYANLFPKKKDGVYRKLHCLPLPTVLNGYESSLYTLKVSRELRMILAIDEDPIFGQVIFTLFRVIKRDDLDEAHKSVSESLYQELLHQDREMVQVS</sequence>
<protein>
    <submittedName>
        <fullName evidence="1">Uncharacterized protein</fullName>
    </submittedName>
</protein>
<dbReference type="Proteomes" id="UP000034681">
    <property type="component" value="Unassembled WGS sequence"/>
</dbReference>
<dbReference type="STRING" id="317619.GCA_000332315_03888"/>
<name>A0A0M2Q276_PROHO</name>
<organism evidence="1 2">
    <name type="scientific">Prochlorothrix hollandica PCC 9006 = CALU 1027</name>
    <dbReference type="NCBI Taxonomy" id="317619"/>
    <lineage>
        <taxon>Bacteria</taxon>
        <taxon>Bacillati</taxon>
        <taxon>Cyanobacteriota</taxon>
        <taxon>Cyanophyceae</taxon>
        <taxon>Prochlorotrichales</taxon>
        <taxon>Prochlorotrichaceae</taxon>
        <taxon>Prochlorothrix</taxon>
    </lineage>
</organism>
<dbReference type="OrthoDB" id="573553at2"/>
<evidence type="ECO:0000313" key="1">
    <source>
        <dbReference type="EMBL" id="KKJ01363.1"/>
    </source>
</evidence>